<protein>
    <recommendedName>
        <fullName evidence="3">C2H2-type domain-containing protein</fullName>
    </recommendedName>
</protein>
<feature type="compositionally biased region" description="Polar residues" evidence="2">
    <location>
        <begin position="440"/>
        <end position="457"/>
    </location>
</feature>
<feature type="compositionally biased region" description="Polar residues" evidence="2">
    <location>
        <begin position="377"/>
        <end position="391"/>
    </location>
</feature>
<sequence length="953" mass="105504">MSNETTLAPPVPHTNGINIDFHPNELVKRITKEIPRSLPYYNNIDVPTEGEDPIVTELMKLHPHNSRLVISNIAYNEQVVQYSAKLQELLYLLLDEQQLDDNIRINIESSLSELTTSLPILKHDNYVYEPAAASNRKFKNRQYLPRPQPTDLTYPNNYLSKILIDNFDSLIRFSKTYFNLSLASQITKYTVELIYQLYYWEVVHLVYLNPNLIDFLMLLKFEIINTSFGPIIRPPDTYLNDNMLQGLQYPYPYPFYNYSYHSFNGRVENDKFNKVKITPYMDITLKNYNGTLPSKRKRGRKPKAGSYPQDASFTDADGMTPIELSRTVSETSDNENPEKKPRAEIHTTILPSRFFPAQQQQQQQSPPQPPILPGGPMSSSTPQLSHIQTDASPGGPQPLTTFLPHARTYPRPNKRGAIYGHSQSPQYPPLPHVGGHLAGESSSRPLSLPISTQGTPSQPIPGALGHPVHQQFTTASFQRPQLPGAEKQPSLGVNADEIRIPPIASASASPSQMERQLLTHQQLQSPAAESMKSSGSVHSSLPSLNPIANYKHLPDNNLLPSISKLRSDQLSPITGTSIPGAQDNRTSPTASPFGIAKGYPFAKTELYLQSTAVATQSPGSAGPVAAAAIPSHQLQSPQQMYASSFSTTQPAGTSVATRPVAGSSSQGFYQELNADDKTKKQKSGVIHQCHLTDPNTMAECMKIFYGKNELLRHQEFVHATKKKIYKCIYCAKNGAKVQSYPRHDSLARHIRRKHGITGKENKMAVNYAKENVEIIDPDQLVTKQHDFQDPSAQGAGGAQVVPQLQILYSHPIRYGRPAPIPSYLQHRRLNLFPQTHRLNKGQQRAYAMVGGQPSGSQAAGAQLAGTQQQQTTPQNEAQPQPQPQGSPQPSSSFQPQGSPPQRPGTMLPSHSAIVNSPPYNARPINVASPQVHDSANHTPNLQEGSSNIESQKQ</sequence>
<dbReference type="OrthoDB" id="4016549at2759"/>
<feature type="region of interest" description="Disordered" evidence="2">
    <location>
        <begin position="356"/>
        <end position="467"/>
    </location>
</feature>
<dbReference type="STRING" id="5486.A0A367XN73"/>
<feature type="compositionally biased region" description="Low complexity" evidence="2">
    <location>
        <begin position="850"/>
        <end position="879"/>
    </location>
</feature>
<feature type="compositionally biased region" description="Polar residues" evidence="2">
    <location>
        <begin position="512"/>
        <end position="527"/>
    </location>
</feature>
<feature type="compositionally biased region" description="Basic residues" evidence="2">
    <location>
        <begin position="294"/>
        <end position="303"/>
    </location>
</feature>
<feature type="compositionally biased region" description="Polar residues" evidence="2">
    <location>
        <begin position="927"/>
        <end position="953"/>
    </location>
</feature>
<evidence type="ECO:0000259" key="3">
    <source>
        <dbReference type="PROSITE" id="PS50157"/>
    </source>
</evidence>
<dbReference type="Proteomes" id="UP000253472">
    <property type="component" value="Unassembled WGS sequence"/>
</dbReference>
<keyword evidence="1" id="KW-0479">Metal-binding</keyword>
<keyword evidence="5" id="KW-1185">Reference proteome</keyword>
<evidence type="ECO:0000313" key="5">
    <source>
        <dbReference type="Proteomes" id="UP000253472"/>
    </source>
</evidence>
<keyword evidence="1" id="KW-0863">Zinc-finger</keyword>
<proteinExistence type="predicted"/>
<evidence type="ECO:0000256" key="2">
    <source>
        <dbReference type="SAM" id="MobiDB-lite"/>
    </source>
</evidence>
<keyword evidence="1" id="KW-0862">Zinc</keyword>
<evidence type="ECO:0000313" key="4">
    <source>
        <dbReference type="EMBL" id="RCK55095.1"/>
    </source>
</evidence>
<dbReference type="EMBL" id="QLNQ01000030">
    <property type="protein sequence ID" value="RCK55095.1"/>
    <property type="molecule type" value="Genomic_DNA"/>
</dbReference>
<feature type="compositionally biased region" description="Low complexity" evidence="2">
    <location>
        <begin position="887"/>
        <end position="896"/>
    </location>
</feature>
<feature type="region of interest" description="Disordered" evidence="2">
    <location>
        <begin position="291"/>
        <end position="321"/>
    </location>
</feature>
<comment type="caution">
    <text evidence="4">The sequence shown here is derived from an EMBL/GenBank/DDBJ whole genome shotgun (WGS) entry which is preliminary data.</text>
</comment>
<feature type="domain" description="C2H2-type" evidence="3">
    <location>
        <begin position="687"/>
        <end position="723"/>
    </location>
</feature>
<dbReference type="InterPro" id="IPR013087">
    <property type="entry name" value="Znf_C2H2_type"/>
</dbReference>
<dbReference type="Gene3D" id="3.30.160.60">
    <property type="entry name" value="Classic Zinc Finger"/>
    <property type="match status" value="1"/>
</dbReference>
<feature type="region of interest" description="Disordered" evidence="2">
    <location>
        <begin position="506"/>
        <end position="540"/>
    </location>
</feature>
<reference evidence="4 5" key="1">
    <citation type="submission" date="2018-06" db="EMBL/GenBank/DDBJ databases">
        <title>Whole genome sequencing of Candida tropicalis (genome annotated by CSBL at Korea University).</title>
        <authorList>
            <person name="Ahn J."/>
        </authorList>
    </citation>
    <scope>NUCLEOTIDE SEQUENCE [LARGE SCALE GENOMIC DNA]</scope>
    <source>
        <strain evidence="4 5">ATCC 20962</strain>
    </source>
</reference>
<dbReference type="PROSITE" id="PS50157">
    <property type="entry name" value="ZINC_FINGER_C2H2_2"/>
    <property type="match status" value="1"/>
</dbReference>
<dbReference type="GO" id="GO:0008270">
    <property type="term" value="F:zinc ion binding"/>
    <property type="evidence" value="ECO:0007669"/>
    <property type="project" value="UniProtKB-KW"/>
</dbReference>
<feature type="region of interest" description="Disordered" evidence="2">
    <location>
        <begin position="842"/>
        <end position="953"/>
    </location>
</feature>
<feature type="compositionally biased region" description="Low complexity" evidence="2">
    <location>
        <begin position="356"/>
        <end position="365"/>
    </location>
</feature>
<gene>
    <name evidence="4" type="ORF">Cantr_03652</name>
</gene>
<evidence type="ECO:0000256" key="1">
    <source>
        <dbReference type="PROSITE-ProRule" id="PRU00042"/>
    </source>
</evidence>
<name>A0A367XN73_9ASCO</name>
<feature type="region of interest" description="Disordered" evidence="2">
    <location>
        <begin position="570"/>
        <end position="589"/>
    </location>
</feature>
<accession>A0A367XN73</accession>
<organism evidence="4 5">
    <name type="scientific">Candida viswanathii</name>
    <dbReference type="NCBI Taxonomy" id="5486"/>
    <lineage>
        <taxon>Eukaryota</taxon>
        <taxon>Fungi</taxon>
        <taxon>Dikarya</taxon>
        <taxon>Ascomycota</taxon>
        <taxon>Saccharomycotina</taxon>
        <taxon>Pichiomycetes</taxon>
        <taxon>Debaryomycetaceae</taxon>
        <taxon>Candida/Lodderomyces clade</taxon>
        <taxon>Candida</taxon>
    </lineage>
</organism>
<dbReference type="AlphaFoldDB" id="A0A367XN73"/>